<keyword evidence="2" id="KW-0378">Hydrolase</keyword>
<dbReference type="InterPro" id="IPR032179">
    <property type="entry name" value="Cry22Aa_Ig-like"/>
</dbReference>
<protein>
    <submittedName>
        <fullName evidence="4">Endonuclease</fullName>
    </submittedName>
</protein>
<comment type="caution">
    <text evidence="4">The sequence shown here is derived from an EMBL/GenBank/DDBJ whole genome shotgun (WGS) entry which is preliminary data.</text>
</comment>
<proteinExistence type="predicted"/>
<evidence type="ECO:0000313" key="5">
    <source>
        <dbReference type="Proteomes" id="UP001177160"/>
    </source>
</evidence>
<dbReference type="PANTHER" id="PTHR33607:SF2">
    <property type="entry name" value="ENDONUCLEASE-1"/>
    <property type="match status" value="1"/>
</dbReference>
<organism evidence="4 5">
    <name type="scientific">Paracholeplasma manati</name>
    <dbReference type="NCBI Taxonomy" id="591373"/>
    <lineage>
        <taxon>Bacteria</taxon>
        <taxon>Bacillati</taxon>
        <taxon>Mycoplasmatota</taxon>
        <taxon>Mollicutes</taxon>
        <taxon>Acholeplasmatales</taxon>
        <taxon>Acholeplasmataceae</taxon>
        <taxon>Paracholeplasma</taxon>
    </lineage>
</organism>
<gene>
    <name evidence="4" type="ORF">N7548_07345</name>
</gene>
<dbReference type="Gene3D" id="2.60.40.10">
    <property type="entry name" value="Immunoglobulins"/>
    <property type="match status" value="1"/>
</dbReference>
<evidence type="ECO:0000256" key="2">
    <source>
        <dbReference type="ARBA" id="ARBA00022801"/>
    </source>
</evidence>
<reference evidence="4" key="1">
    <citation type="submission" date="2022-09" db="EMBL/GenBank/DDBJ databases">
        <title>Novel Mycoplasma species identified in domestic and wild animals.</title>
        <authorList>
            <person name="Volokhov D.V."/>
            <person name="Furtak V.A."/>
            <person name="Zagorodnyaya T.A."/>
        </authorList>
    </citation>
    <scope>NUCLEOTIDE SEQUENCE</scope>
    <source>
        <strain evidence="4">Oakley</strain>
    </source>
</reference>
<evidence type="ECO:0000256" key="1">
    <source>
        <dbReference type="ARBA" id="ARBA00022722"/>
    </source>
</evidence>
<dbReference type="Proteomes" id="UP001177160">
    <property type="component" value="Unassembled WGS sequence"/>
</dbReference>
<dbReference type="Pfam" id="PF16403">
    <property type="entry name" value="Bact_surface_Ig-like"/>
    <property type="match status" value="1"/>
</dbReference>
<feature type="domain" description="Pesticidal crystal protein Cry22Aa Ig-like" evidence="3">
    <location>
        <begin position="40"/>
        <end position="73"/>
    </location>
</feature>
<dbReference type="RefSeq" id="WP_263608857.1">
    <property type="nucleotide sequence ID" value="NZ_JAOVQM010000007.1"/>
</dbReference>
<dbReference type="InterPro" id="IPR044925">
    <property type="entry name" value="His-Me_finger_sf"/>
</dbReference>
<dbReference type="GO" id="GO:0004519">
    <property type="term" value="F:endonuclease activity"/>
    <property type="evidence" value="ECO:0007669"/>
    <property type="project" value="UniProtKB-KW"/>
</dbReference>
<sequence>MSNDAVYNYTVGDTWSTSTALSWCSANDNVDGAVFCELNDTQVDTSQAGTYTITYTAEDSSNNLATLQKTITVSAESSSGLTLTGYYSSANGLTDSALIQQLRSILNSTYAGKNYDYAGSGEALWDTDEDPNNPNNLIEFYTGQSRAGAWDAGVTYNREHIFPQSLLGVSASGVNAASDLHNLKPADASINSSRGNKFYDLVTNSNSYYPERTEIHGDIARMLFYMVIMYDEYTLVSTVPVVYQMANLTTLLQWHLADPVDAFEMRRNDRIQYHQGNRNPFIDYPELINYMNIGSA</sequence>
<evidence type="ECO:0000259" key="3">
    <source>
        <dbReference type="Pfam" id="PF16403"/>
    </source>
</evidence>
<dbReference type="EMBL" id="JAOVQM010000007">
    <property type="protein sequence ID" value="MCV2232631.1"/>
    <property type="molecule type" value="Genomic_DNA"/>
</dbReference>
<dbReference type="SUPFAM" id="SSF54060">
    <property type="entry name" value="His-Me finger endonucleases"/>
    <property type="match status" value="1"/>
</dbReference>
<dbReference type="PANTHER" id="PTHR33607">
    <property type="entry name" value="ENDONUCLEASE-1"/>
    <property type="match status" value="1"/>
</dbReference>
<evidence type="ECO:0000313" key="4">
    <source>
        <dbReference type="EMBL" id="MCV2232631.1"/>
    </source>
</evidence>
<keyword evidence="1" id="KW-0540">Nuclease</keyword>
<dbReference type="InterPro" id="IPR013783">
    <property type="entry name" value="Ig-like_fold"/>
</dbReference>
<dbReference type="InterPro" id="IPR007346">
    <property type="entry name" value="Endonuclease-I"/>
</dbReference>
<accession>A0ABT2Y7B4</accession>
<keyword evidence="5" id="KW-1185">Reference proteome</keyword>
<name>A0ABT2Y7B4_9MOLU</name>
<keyword evidence="4" id="KW-0255">Endonuclease</keyword>
<dbReference type="Pfam" id="PF04231">
    <property type="entry name" value="Endonuclease_1"/>
    <property type="match status" value="1"/>
</dbReference>